<sequence length="262" mass="29842">MRSRGHRWAKVAQLGVHSGAPNSTPEQNDEVPHQWLLSKLQHHGNDGEVLGWLKNFLVGRSQFVRFGGARSEPCEVTSGVIQGSVLGPLLFNIYVSDLPTALKTNLVQYADDCTVFRVVSCQDEVEELQDDLALVDIWCTNNGMRLNAKKCVAMDISHARQPWTPQYKISGVALDYVCTQRLFGVHISRWNHHVDVQRKKAVRTLRFAARNLRGCTQRVKRMAYLTLVKPKLFYRTPAWHPWTKANIGKMARTQNNALRRKT</sequence>
<dbReference type="PROSITE" id="PS50878">
    <property type="entry name" value="RT_POL"/>
    <property type="match status" value="1"/>
</dbReference>
<feature type="domain" description="Reverse transcriptase" evidence="1">
    <location>
        <begin position="1"/>
        <end position="174"/>
    </location>
</feature>
<keyword evidence="3" id="KW-1185">Reference proteome</keyword>
<accession>A0A8S1D4Q9</accession>
<dbReference type="InterPro" id="IPR043502">
    <property type="entry name" value="DNA/RNA_pol_sf"/>
</dbReference>
<evidence type="ECO:0000259" key="1">
    <source>
        <dbReference type="PROSITE" id="PS50878"/>
    </source>
</evidence>
<organism evidence="2 3">
    <name type="scientific">Cloeon dipterum</name>
    <dbReference type="NCBI Taxonomy" id="197152"/>
    <lineage>
        <taxon>Eukaryota</taxon>
        <taxon>Metazoa</taxon>
        <taxon>Ecdysozoa</taxon>
        <taxon>Arthropoda</taxon>
        <taxon>Hexapoda</taxon>
        <taxon>Insecta</taxon>
        <taxon>Pterygota</taxon>
        <taxon>Palaeoptera</taxon>
        <taxon>Ephemeroptera</taxon>
        <taxon>Pisciforma</taxon>
        <taxon>Baetidae</taxon>
        <taxon>Cloeon</taxon>
    </lineage>
</organism>
<name>A0A8S1D4Q9_9INSE</name>
<protein>
    <recommendedName>
        <fullName evidence="1">Reverse transcriptase domain-containing protein</fullName>
    </recommendedName>
</protein>
<dbReference type="Pfam" id="PF00078">
    <property type="entry name" value="RVT_1"/>
    <property type="match status" value="1"/>
</dbReference>
<dbReference type="SUPFAM" id="SSF56672">
    <property type="entry name" value="DNA/RNA polymerases"/>
    <property type="match status" value="1"/>
</dbReference>
<evidence type="ECO:0000313" key="3">
    <source>
        <dbReference type="Proteomes" id="UP000494165"/>
    </source>
</evidence>
<proteinExistence type="predicted"/>
<dbReference type="EMBL" id="CADEPI010000108">
    <property type="protein sequence ID" value="CAB3375163.1"/>
    <property type="molecule type" value="Genomic_DNA"/>
</dbReference>
<gene>
    <name evidence="2" type="ORF">CLODIP_2_CD12910</name>
</gene>
<dbReference type="GO" id="GO:0071897">
    <property type="term" value="P:DNA biosynthetic process"/>
    <property type="evidence" value="ECO:0007669"/>
    <property type="project" value="UniProtKB-ARBA"/>
</dbReference>
<dbReference type="OrthoDB" id="6480243at2759"/>
<dbReference type="Proteomes" id="UP000494165">
    <property type="component" value="Unassembled WGS sequence"/>
</dbReference>
<reference evidence="2 3" key="1">
    <citation type="submission" date="2020-04" db="EMBL/GenBank/DDBJ databases">
        <authorList>
            <person name="Alioto T."/>
            <person name="Alioto T."/>
            <person name="Gomez Garrido J."/>
        </authorList>
    </citation>
    <scope>NUCLEOTIDE SEQUENCE [LARGE SCALE GENOMIC DNA]</scope>
</reference>
<dbReference type="AlphaFoldDB" id="A0A8S1D4Q9"/>
<dbReference type="InterPro" id="IPR000477">
    <property type="entry name" value="RT_dom"/>
</dbReference>
<dbReference type="PANTHER" id="PTHR33332">
    <property type="entry name" value="REVERSE TRANSCRIPTASE DOMAIN-CONTAINING PROTEIN"/>
    <property type="match status" value="1"/>
</dbReference>
<comment type="caution">
    <text evidence="2">The sequence shown here is derived from an EMBL/GenBank/DDBJ whole genome shotgun (WGS) entry which is preliminary data.</text>
</comment>
<evidence type="ECO:0000313" key="2">
    <source>
        <dbReference type="EMBL" id="CAB3375163.1"/>
    </source>
</evidence>